<keyword evidence="1" id="KW-0496">Mitochondrion</keyword>
<dbReference type="PANTHER" id="PTHR28268:SF1">
    <property type="entry name" value="MICOS SUBUNIT MIC26"/>
    <property type="match status" value="1"/>
</dbReference>
<dbReference type="GO" id="GO:0044284">
    <property type="term" value="C:mitochondrial crista junction"/>
    <property type="evidence" value="ECO:0007669"/>
    <property type="project" value="TreeGrafter"/>
</dbReference>
<comment type="function">
    <text evidence="1">Component of the MICOS complex, a large protein complex of the mitochondrial inner membrane that plays crucial roles in the maintenance of crista junctions, inner membrane architecture, and formation of contact sites to the outer membrane.</text>
</comment>
<protein>
    <recommendedName>
        <fullName evidence="1">MICOS complex subunit</fullName>
    </recommendedName>
</protein>
<dbReference type="Proteomes" id="UP000054007">
    <property type="component" value="Unassembled WGS sequence"/>
</dbReference>
<evidence type="ECO:0000313" key="2">
    <source>
        <dbReference type="EMBL" id="KIY69957.1"/>
    </source>
</evidence>
<name>A0A0D7BHL2_9AGAR</name>
<dbReference type="STRING" id="1314674.A0A0D7BHL2"/>
<dbReference type="EMBL" id="KN880476">
    <property type="protein sequence ID" value="KIY69957.1"/>
    <property type="molecule type" value="Genomic_DNA"/>
</dbReference>
<dbReference type="OrthoDB" id="2399148at2759"/>
<dbReference type="GO" id="GO:0061617">
    <property type="term" value="C:MICOS complex"/>
    <property type="evidence" value="ECO:0007669"/>
    <property type="project" value="UniProtKB-UniRule"/>
</dbReference>
<accession>A0A0D7BHL2</accession>
<reference evidence="2 3" key="1">
    <citation type="journal article" date="2015" name="Fungal Genet. Biol.">
        <title>Evolution of novel wood decay mechanisms in Agaricales revealed by the genome sequences of Fistulina hepatica and Cylindrobasidium torrendii.</title>
        <authorList>
            <person name="Floudas D."/>
            <person name="Held B.W."/>
            <person name="Riley R."/>
            <person name="Nagy L.G."/>
            <person name="Koehler G."/>
            <person name="Ransdell A.S."/>
            <person name="Younus H."/>
            <person name="Chow J."/>
            <person name="Chiniquy J."/>
            <person name="Lipzen A."/>
            <person name="Tritt A."/>
            <person name="Sun H."/>
            <person name="Haridas S."/>
            <person name="LaButti K."/>
            <person name="Ohm R.A."/>
            <person name="Kues U."/>
            <person name="Blanchette R.A."/>
            <person name="Grigoriev I.V."/>
            <person name="Minto R.E."/>
            <person name="Hibbett D.S."/>
        </authorList>
    </citation>
    <scope>NUCLEOTIDE SEQUENCE [LARGE SCALE GENOMIC DNA]</scope>
    <source>
        <strain evidence="2 3">FP15055 ss-10</strain>
    </source>
</reference>
<dbReference type="GO" id="GO:0042407">
    <property type="term" value="P:cristae formation"/>
    <property type="evidence" value="ECO:0007669"/>
    <property type="project" value="InterPro"/>
</dbReference>
<organism evidence="2 3">
    <name type="scientific">Cylindrobasidium torrendii FP15055 ss-10</name>
    <dbReference type="NCBI Taxonomy" id="1314674"/>
    <lineage>
        <taxon>Eukaryota</taxon>
        <taxon>Fungi</taxon>
        <taxon>Dikarya</taxon>
        <taxon>Basidiomycota</taxon>
        <taxon>Agaricomycotina</taxon>
        <taxon>Agaricomycetes</taxon>
        <taxon>Agaricomycetidae</taxon>
        <taxon>Agaricales</taxon>
        <taxon>Marasmiineae</taxon>
        <taxon>Physalacriaceae</taxon>
        <taxon>Cylindrobasidium</taxon>
    </lineage>
</organism>
<dbReference type="Pfam" id="PF09769">
    <property type="entry name" value="ApoO"/>
    <property type="match status" value="1"/>
</dbReference>
<keyword evidence="3" id="KW-1185">Reference proteome</keyword>
<sequence length="242" mass="26360">MLSPIIMRRSASAVMAATGLVLVNEQKEKLPIYPTPPPDLILIDSPSALEHHIGEARRQLRDAYKGTHAEVQGVVDKWIGVERKVEDRIKSLLPPTEPLTPGALYIGIATLSSSILTRSRPSSLRILLPPLLFLSSSAYFLPQTSANVRAYLGEVEEHYLPEVARRHEVGKKHAVMGWERVKEGVEGGRERVGGVVEGVVGGVERGTGLKVREALGWGVGKNSGGKEGVVVVEKDLKEKEDK</sequence>
<dbReference type="PANTHER" id="PTHR28268">
    <property type="entry name" value="MICOS SUBUNIT MIC26"/>
    <property type="match status" value="1"/>
</dbReference>
<gene>
    <name evidence="2" type="ORF">CYLTODRAFT_435920</name>
</gene>
<comment type="subcellular location">
    <subcellularLocation>
        <location evidence="1">Mitochondrion inner membrane</location>
    </subcellularLocation>
</comment>
<evidence type="ECO:0000256" key="1">
    <source>
        <dbReference type="RuleBase" id="RU363021"/>
    </source>
</evidence>
<keyword evidence="1" id="KW-0472">Membrane</keyword>
<evidence type="ECO:0000313" key="3">
    <source>
        <dbReference type="Proteomes" id="UP000054007"/>
    </source>
</evidence>
<keyword evidence="1" id="KW-0999">Mitochondrion inner membrane</keyword>
<dbReference type="InterPro" id="IPR019166">
    <property type="entry name" value="MIC26/MIC27"/>
</dbReference>
<dbReference type="AlphaFoldDB" id="A0A0D7BHL2"/>
<comment type="subunit">
    <text evidence="1">Component of the mitochondrial contact site and cristae organizing system (MICOS) complex.</text>
</comment>
<dbReference type="InterPro" id="IPR033181">
    <property type="entry name" value="Mic26_fungi"/>
</dbReference>
<proteinExistence type="predicted"/>